<proteinExistence type="predicted"/>
<sequence length="79" mass="8718">MDVTPSGGGQDDERAVAEKNIEKDRLYVMDRGHAKFALFNSIVKKQSSCVSRLRDKRVKEVAQDHALSETAIAADVLSN</sequence>
<gene>
    <name evidence="1" type="ORF">CA13_52840</name>
</gene>
<comment type="caution">
    <text evidence="1">The sequence shown here is derived from an EMBL/GenBank/DDBJ whole genome shotgun (WGS) entry which is preliminary data.</text>
</comment>
<name>A0A5C5ZB78_9BACT</name>
<protein>
    <recommendedName>
        <fullName evidence="3">Transposase IS4-like domain-containing protein</fullName>
    </recommendedName>
</protein>
<dbReference type="Proteomes" id="UP000315010">
    <property type="component" value="Unassembled WGS sequence"/>
</dbReference>
<evidence type="ECO:0008006" key="3">
    <source>
        <dbReference type="Google" id="ProtNLM"/>
    </source>
</evidence>
<dbReference type="EMBL" id="SJPJ01000001">
    <property type="protein sequence ID" value="TWT83813.1"/>
    <property type="molecule type" value="Genomic_DNA"/>
</dbReference>
<evidence type="ECO:0000313" key="2">
    <source>
        <dbReference type="Proteomes" id="UP000315010"/>
    </source>
</evidence>
<reference evidence="1 2" key="1">
    <citation type="submission" date="2019-02" db="EMBL/GenBank/DDBJ databases">
        <title>Deep-cultivation of Planctomycetes and their phenomic and genomic characterization uncovers novel biology.</title>
        <authorList>
            <person name="Wiegand S."/>
            <person name="Jogler M."/>
            <person name="Boedeker C."/>
            <person name="Pinto D."/>
            <person name="Vollmers J."/>
            <person name="Rivas-Marin E."/>
            <person name="Kohn T."/>
            <person name="Peeters S.H."/>
            <person name="Heuer A."/>
            <person name="Rast P."/>
            <person name="Oberbeckmann S."/>
            <person name="Bunk B."/>
            <person name="Jeske O."/>
            <person name="Meyerdierks A."/>
            <person name="Storesund J.E."/>
            <person name="Kallscheuer N."/>
            <person name="Luecker S."/>
            <person name="Lage O.M."/>
            <person name="Pohl T."/>
            <person name="Merkel B.J."/>
            <person name="Hornburger P."/>
            <person name="Mueller R.-W."/>
            <person name="Bruemmer F."/>
            <person name="Labrenz M."/>
            <person name="Spormann A.M."/>
            <person name="Op Den Camp H."/>
            <person name="Overmann J."/>
            <person name="Amann R."/>
            <person name="Jetten M.S.M."/>
            <person name="Mascher T."/>
            <person name="Medema M.H."/>
            <person name="Devos D.P."/>
            <person name="Kaster A.-K."/>
            <person name="Ovreas L."/>
            <person name="Rohde M."/>
            <person name="Galperin M.Y."/>
            <person name="Jogler C."/>
        </authorList>
    </citation>
    <scope>NUCLEOTIDE SEQUENCE [LARGE SCALE GENOMIC DNA]</scope>
    <source>
        <strain evidence="1 2">CA13</strain>
    </source>
</reference>
<keyword evidence="2" id="KW-1185">Reference proteome</keyword>
<evidence type="ECO:0000313" key="1">
    <source>
        <dbReference type="EMBL" id="TWT83813.1"/>
    </source>
</evidence>
<dbReference type="AlphaFoldDB" id="A0A5C5ZB78"/>
<organism evidence="1 2">
    <name type="scientific">Novipirellula herctigrandis</name>
    <dbReference type="NCBI Taxonomy" id="2527986"/>
    <lineage>
        <taxon>Bacteria</taxon>
        <taxon>Pseudomonadati</taxon>
        <taxon>Planctomycetota</taxon>
        <taxon>Planctomycetia</taxon>
        <taxon>Pirellulales</taxon>
        <taxon>Pirellulaceae</taxon>
        <taxon>Novipirellula</taxon>
    </lineage>
</organism>
<accession>A0A5C5ZB78</accession>